<evidence type="ECO:0000313" key="11">
    <source>
        <dbReference type="Proteomes" id="UP000190121"/>
    </source>
</evidence>
<evidence type="ECO:0000256" key="5">
    <source>
        <dbReference type="ARBA" id="ARBA00022984"/>
    </source>
</evidence>
<keyword evidence="5 7" id="KW-0573">Peptidoglycan synthesis</keyword>
<comment type="similarity">
    <text evidence="2">Belongs to the YkuD family.</text>
</comment>
<dbReference type="Pfam" id="PF03734">
    <property type="entry name" value="YkuD"/>
    <property type="match status" value="1"/>
</dbReference>
<feature type="signal peptide" evidence="8">
    <location>
        <begin position="1"/>
        <end position="26"/>
    </location>
</feature>
<evidence type="ECO:0000256" key="1">
    <source>
        <dbReference type="ARBA" id="ARBA00004752"/>
    </source>
</evidence>
<dbReference type="AlphaFoldDB" id="A0A1T4L360"/>
<proteinExistence type="inferred from homology"/>
<evidence type="ECO:0000256" key="6">
    <source>
        <dbReference type="ARBA" id="ARBA00023316"/>
    </source>
</evidence>
<name>A0A1T4L360_9PORP</name>
<reference evidence="11" key="1">
    <citation type="submission" date="2017-02" db="EMBL/GenBank/DDBJ databases">
        <authorList>
            <person name="Varghese N."/>
            <person name="Submissions S."/>
        </authorList>
    </citation>
    <scope>NUCLEOTIDE SEQUENCE [LARGE SCALE GENOMIC DNA]</scope>
    <source>
        <strain evidence="11">ATCC 51356</strain>
    </source>
</reference>
<evidence type="ECO:0000256" key="8">
    <source>
        <dbReference type="SAM" id="SignalP"/>
    </source>
</evidence>
<dbReference type="PROSITE" id="PS52029">
    <property type="entry name" value="LD_TPASE"/>
    <property type="match status" value="1"/>
</dbReference>
<dbReference type="SUPFAM" id="SSF141523">
    <property type="entry name" value="L,D-transpeptidase catalytic domain-like"/>
    <property type="match status" value="1"/>
</dbReference>
<dbReference type="OrthoDB" id="92744at2"/>
<dbReference type="GO" id="GO:0016740">
    <property type="term" value="F:transferase activity"/>
    <property type="evidence" value="ECO:0007669"/>
    <property type="project" value="UniProtKB-KW"/>
</dbReference>
<dbReference type="GO" id="GO:0071555">
    <property type="term" value="P:cell wall organization"/>
    <property type="evidence" value="ECO:0007669"/>
    <property type="project" value="UniProtKB-UniRule"/>
</dbReference>
<evidence type="ECO:0000256" key="4">
    <source>
        <dbReference type="ARBA" id="ARBA00022960"/>
    </source>
</evidence>
<evidence type="ECO:0000313" key="10">
    <source>
        <dbReference type="EMBL" id="SJZ49083.1"/>
    </source>
</evidence>
<dbReference type="GO" id="GO:0009252">
    <property type="term" value="P:peptidoglycan biosynthetic process"/>
    <property type="evidence" value="ECO:0007669"/>
    <property type="project" value="UniProtKB-UniPathway"/>
</dbReference>
<dbReference type="STRING" id="29524.SAMN02745171_00288"/>
<evidence type="ECO:0000256" key="7">
    <source>
        <dbReference type="PROSITE-ProRule" id="PRU01373"/>
    </source>
</evidence>
<sequence length="342" mass="39786">MKKNTSSILLTLLLHIGLCLHTPLQAQTDTQDFNFDPEKISKEEKELLLLPVHFAEDISLERILLYDKYTLKDTYTYNKTRRQIQWAQIRSKLALVENMQEGSFQWGVLQNYKNLKGKAPHPKNPRIEGKKVFDSLGIERYQAIPLYEEEDLEQPLLYARDGWIAINKGLENDYYRVYPLELEREFLVPRTYFKPLPDTVSFHHAIFIDRKRQYIVTLERIKPLQWAIRSVNPSTTGRNKPPYSQETPIGMFLLQGKKEKMSYLKDGSHTEIAGFAPYACRFSGGAYVHGVPSVRPKESITEYSSSLGTRPLSHMCVRTPSSHALFIFKWAPWERTIIFVIE</sequence>
<dbReference type="RefSeq" id="WP_078736253.1">
    <property type="nucleotide sequence ID" value="NZ_FUXE01000002.1"/>
</dbReference>
<evidence type="ECO:0000256" key="3">
    <source>
        <dbReference type="ARBA" id="ARBA00022679"/>
    </source>
</evidence>
<keyword evidence="6 7" id="KW-0961">Cell wall biogenesis/degradation</keyword>
<keyword evidence="3" id="KW-0808">Transferase</keyword>
<dbReference type="Proteomes" id="UP000190121">
    <property type="component" value="Unassembled WGS sequence"/>
</dbReference>
<evidence type="ECO:0000259" key="9">
    <source>
        <dbReference type="PROSITE" id="PS52029"/>
    </source>
</evidence>
<comment type="pathway">
    <text evidence="1 7">Cell wall biogenesis; peptidoglycan biosynthesis.</text>
</comment>
<dbReference type="EMBL" id="FUXE01000002">
    <property type="protein sequence ID" value="SJZ49083.1"/>
    <property type="molecule type" value="Genomic_DNA"/>
</dbReference>
<dbReference type="InterPro" id="IPR005490">
    <property type="entry name" value="LD_TPept_cat_dom"/>
</dbReference>
<dbReference type="GO" id="GO:0008360">
    <property type="term" value="P:regulation of cell shape"/>
    <property type="evidence" value="ECO:0007669"/>
    <property type="project" value="UniProtKB-UniRule"/>
</dbReference>
<organism evidence="10 11">
    <name type="scientific">Porphyromonas circumdentaria</name>
    <dbReference type="NCBI Taxonomy" id="29524"/>
    <lineage>
        <taxon>Bacteria</taxon>
        <taxon>Pseudomonadati</taxon>
        <taxon>Bacteroidota</taxon>
        <taxon>Bacteroidia</taxon>
        <taxon>Bacteroidales</taxon>
        <taxon>Porphyromonadaceae</taxon>
        <taxon>Porphyromonas</taxon>
    </lineage>
</organism>
<feature type="domain" description="L,D-TPase catalytic" evidence="9">
    <location>
        <begin position="204"/>
        <end position="341"/>
    </location>
</feature>
<accession>A0A1T4L360</accession>
<dbReference type="InterPro" id="IPR038063">
    <property type="entry name" value="Transpep_catalytic_dom"/>
</dbReference>
<feature type="active site" description="Proton donor/acceptor" evidence="7">
    <location>
        <position position="289"/>
    </location>
</feature>
<keyword evidence="8" id="KW-0732">Signal</keyword>
<protein>
    <submittedName>
        <fullName evidence="10">L,D-transpeptidase catalytic domain</fullName>
    </submittedName>
</protein>
<dbReference type="UniPathway" id="UPA00219"/>
<evidence type="ECO:0000256" key="2">
    <source>
        <dbReference type="ARBA" id="ARBA00005992"/>
    </source>
</evidence>
<keyword evidence="4 7" id="KW-0133">Cell shape</keyword>
<keyword evidence="11" id="KW-1185">Reference proteome</keyword>
<feature type="chain" id="PRO_5013182387" evidence="8">
    <location>
        <begin position="27"/>
        <end position="342"/>
    </location>
</feature>
<feature type="active site" description="Nucleophile" evidence="7">
    <location>
        <position position="316"/>
    </location>
</feature>
<dbReference type="Gene3D" id="2.40.440.10">
    <property type="entry name" value="L,D-transpeptidase catalytic domain-like"/>
    <property type="match status" value="1"/>
</dbReference>
<gene>
    <name evidence="10" type="ORF">SAMN02745171_00288</name>
</gene>
<dbReference type="CDD" id="cd16913">
    <property type="entry name" value="YkuD_like"/>
    <property type="match status" value="1"/>
</dbReference>
<dbReference type="GO" id="GO:0004180">
    <property type="term" value="F:carboxypeptidase activity"/>
    <property type="evidence" value="ECO:0007669"/>
    <property type="project" value="UniProtKB-ARBA"/>
</dbReference>